<dbReference type="InterPro" id="IPR014031">
    <property type="entry name" value="Ketoacyl_synth_C"/>
</dbReference>
<keyword evidence="6" id="KW-0012">Acyltransferase</keyword>
<sequence length="2833" mass="312948">MELPTSSPSSELGERPKSRLPLPMDLESAGGDNPAVIVGMACRVPGATSPSQLWRILAEQRDLQRKVPAERFQIDAFYHPIGTNKGTTSARYGYFLDQDLGLFDNEFFRISGKEAQAMDPQQRLLLEVVYEALEDAGITLDEIKGTKTSVFTGSFSSDYRSLATDVLDYPQYTAIGTGGSILANRISYFYNLSGPSVTIDTACSSSLVCFHLGTQSIQRGESDMSIIAGTALHFDPSLFVTMTELGVLSSDGRCRTYDAAGSGYARGEGVCAVILKRRSQAELCNDPIRAVIRATGSNHDGFKDGLTVPNGEAQERLMRETYKGAGISPLDTHYFEAHGTGTRVGDPIEATAIGSIFAPGRDQHRPLIVGSLKSNLGHLEGASGLAGVIKATLTVESGKIMPNMHFNVPNPSIDFEKLKLKVPTEIMDWKDPCRRASINSFGYGGSNAHVILENYTPMSNEDCDGRLTLPQVHLRPYLLPLSSHNERAARNLCTGLTRYLLENPQISLPDLVHTFDAKRSLHIYRSYLLLYRLDSAEQLIKDNLLSDKWTRPISSDKAPRVGFIFTGQGAQSFDMGRQLIQHMPLFRQALERCDKILQSLSVPDRPDWNCIDELLKSQDESRLAQSKYSQPLCTAVQLALLEVLSSWGISPHAVVGHSSGEIAAAYAAGVLSFQNAIVCAYYRGLCMSKGLETDGGPVAGAMLAVGLSEREGRAEIAQYRGRIDLAAINSPSTITLSGNEDAVLELKRELDERGILARRLQVEQAFHSHHMVPLAPAFEHALSQLPDFKSDPPRRKFVSSVTGRYANTEPMCASYWAKNMTGVVRFAEAVTETLLDDNDEQDVDIFVEIGPHPALKGPVGQTLKAMKFEVPYIPSLSRGVPAFESLLSMAGQLFQAGCLVDLRAVNSILSYNSDGEVCKISTSKRLKDIPTYAWDHHTRFWHETRPEREFRLRTNRHSLLGSPVPTAPKSRPQWRNYLRLNEMPWLSHHVVDSKVIFPGAGYISMALEAIATRTPNYKKILLREVVFKSALTLQNGESGTEVMLDLQPRIVSAKQSSSSWYRFTIFSFDHVHSTNEHCHGLIYAEQGTPKTVDIPVDGARNMTNQRRPPYGYYKRLQKLGLNYGETFQLLTGDVESGPGFSVANLTFRPEKVISTPEDQCIMHPTLLDSSFHTIFAAIENLLGRPLDEPFVPTFIRSMVVSGHLASLKHEMLPQHYWVKCDAALRGQRLAVSKLSIQADASSKTLVSLDGFETTALGNSTESQAAAPRTLFFRTRWKPAFDHLVDADLDLSTYDIGTLMELYVHQHPAANILHLTPALAHVHNLLRHLGGVDGAARKFEKLTPYQYAADADSRGRLEDCWPALIDFNEPKKETYDIVVISRVPDCDIRPFLKAGGLIVSEEKAFDIPGLVKLSGKFGIWQNSRPVPPSTSKTRLTVLVSSRASERTKRIIAGLISDYDGEVVTRTLSTGTAVEEQTEESHIVSLVSLDEDLFFDPELPEKEQFQAIQRLLSRKAARIVWATCGATHDSENPAQAMIIGLARVAQSENPDLKLTTIDISEAAAADPGVSKSVMRLLSDKGYESEVSLRNGVVSIPRLVVDDALNSKLPTPGNRKLRLEPLYQDRRLTLNINKTGLLDTLFFEEDSRFSRDEGLADDAVEIEVKASALNFRDIAVALGMIDEHRLGSECAGVIRRVGRQVSAEAFKPGDRVLALVSNQGSHGVIVRTPAVLCVRIGDMEYATAASLGLIGSTAYYSLIDMARLQPGEYCLIHSAAGGVGQIAVGIAQMIGAKVLATVGSESKRSFLKERFGLTDDAIFSSRDASSFVQGVLKATGGRGCDVALNSLAGPLLLATWDIVAPFGRLIEIGKRDVHENFKLDMDPFRKNLVYAAVDIDLIATLNKPLLGRLLRESFGLVSTGRINPPYPITKVAFSDAQKAFRMLQMGTNMGKVILVPGADDIVPVLPPTYSMNKLLFKTEKSYLIVGGLGGIGRRLSEWMFQRGARHLAFLARSGAEREGGRATISWLRERKVEVSIFKGDVADRAVVQQCISTLGESLAGIIQAAMVLADAPLATMSHTQWHAAVQPKVLGTYNLHLATQDRDLDFFVTFSSTAAVVGSKGQANYSAANCYLDALMRHRRSQGLTGATINIGAVGGVGAVAEDAVLEKVMERMGYESITEDELFWAIEEGIIGAYATQEADGVEQHQIITGLNLQHKDLYWANKSIMRNLYAHLDGGREGPPAAQRQNIALAIQRTSSVQERIAMLTAAFTEKVADVMFVPVSTIPSSNALSSYGLDSIFAVEFRNWFLKSVKVDVSLFDILAAKSIQALVEKVVRMIPTTHATELHDGGQVDTAATPPANDSHDIYGPEVYANNEEKEPNSLKDFIRSDKIPLSPHQMHLWSAHKSLDDKSALNFVVLWSLNGQPNIEILQETVLELTKRNDCLHTRYFDGPEFPEQALSEDVAPKFSYHDLSQEMQPEGVLQARAQLLRLQVLDIEQGENVAMGLFKLAEDRYSLISVFHHICIDNGSTNAAMSQFISIYNALSRGADLSTVPLPLVTYSDFSLWYSQRLRTPRIQSSLAWWREELGDAPRHGKLLPFARENGRPADAFRGRKILGQSISQAKLRRMKRICSKHDATTFHFLVACLRTFIYRFTHERDWILLTMNGNRPHPDLEEVIGFFVNIVPFRFRRACEGRTFEDLLAEARKISLDALAHSQVPFDMILGACNIDRSTTSHHPLGQVFVNYKLNGAMARYNTDHFVVKDLIVEDMPTAGELALEAVEDAQNGLRLRLEYDSFLYSQKEMEVFFGQFTTFLLSVIQDCRVLIGDVALRVSE</sequence>
<dbReference type="InterPro" id="IPR016039">
    <property type="entry name" value="Thiolase-like"/>
</dbReference>
<dbReference type="Gene3D" id="3.30.70.3290">
    <property type="match status" value="1"/>
</dbReference>
<dbReference type="InterPro" id="IPR013154">
    <property type="entry name" value="ADH-like_N"/>
</dbReference>
<dbReference type="Gene3D" id="1.10.1200.10">
    <property type="entry name" value="ACP-like"/>
    <property type="match status" value="1"/>
</dbReference>
<accession>A0ABR4JJ82</accession>
<dbReference type="Pfam" id="PF16197">
    <property type="entry name" value="KAsynt_C_assoc"/>
    <property type="match status" value="1"/>
</dbReference>
<dbReference type="InterPro" id="IPR057326">
    <property type="entry name" value="KR_dom"/>
</dbReference>
<evidence type="ECO:0000313" key="12">
    <source>
        <dbReference type="EMBL" id="KAL2839654.1"/>
    </source>
</evidence>
<feature type="region of interest" description="Disordered" evidence="8">
    <location>
        <begin position="1"/>
        <end position="26"/>
    </location>
</feature>
<dbReference type="Gene3D" id="3.30.559.30">
    <property type="entry name" value="Nonribosomal peptide synthetase, condensation domain"/>
    <property type="match status" value="1"/>
</dbReference>
<evidence type="ECO:0008006" key="14">
    <source>
        <dbReference type="Google" id="ProtNLM"/>
    </source>
</evidence>
<dbReference type="InterPro" id="IPR049552">
    <property type="entry name" value="PKS_DH_N"/>
</dbReference>
<organism evidence="12 13">
    <name type="scientific">Aspergillus pseudoustus</name>
    <dbReference type="NCBI Taxonomy" id="1810923"/>
    <lineage>
        <taxon>Eukaryota</taxon>
        <taxon>Fungi</taxon>
        <taxon>Dikarya</taxon>
        <taxon>Ascomycota</taxon>
        <taxon>Pezizomycotina</taxon>
        <taxon>Eurotiomycetes</taxon>
        <taxon>Eurotiomycetidae</taxon>
        <taxon>Eurotiales</taxon>
        <taxon>Aspergillaceae</taxon>
        <taxon>Aspergillus</taxon>
        <taxon>Aspergillus subgen. Nidulantes</taxon>
    </lineage>
</organism>
<dbReference type="PROSITE" id="PS52019">
    <property type="entry name" value="PKS_MFAS_DH"/>
    <property type="match status" value="1"/>
</dbReference>
<dbReference type="SUPFAM" id="SSF53901">
    <property type="entry name" value="Thiolase-like"/>
    <property type="match status" value="1"/>
</dbReference>
<dbReference type="PANTHER" id="PTHR43775">
    <property type="entry name" value="FATTY ACID SYNTHASE"/>
    <property type="match status" value="1"/>
</dbReference>
<dbReference type="Pfam" id="PF00109">
    <property type="entry name" value="ketoacyl-synt"/>
    <property type="match status" value="1"/>
</dbReference>
<dbReference type="Pfam" id="PF08240">
    <property type="entry name" value="ADH_N"/>
    <property type="match status" value="1"/>
</dbReference>
<dbReference type="SUPFAM" id="SSF55048">
    <property type="entry name" value="Probable ACP-binding domain of malonyl-CoA ACP transacylase"/>
    <property type="match status" value="1"/>
</dbReference>
<dbReference type="Pfam" id="PF02801">
    <property type="entry name" value="Ketoacyl-synt_C"/>
    <property type="match status" value="1"/>
</dbReference>
<dbReference type="InterPro" id="IPR020843">
    <property type="entry name" value="ER"/>
</dbReference>
<dbReference type="InterPro" id="IPR016035">
    <property type="entry name" value="Acyl_Trfase/lysoPLipase"/>
</dbReference>
<dbReference type="InterPro" id="IPR036736">
    <property type="entry name" value="ACP-like_sf"/>
</dbReference>
<dbReference type="InterPro" id="IPR001242">
    <property type="entry name" value="Condensation_dom"/>
</dbReference>
<dbReference type="InterPro" id="IPR016036">
    <property type="entry name" value="Malonyl_transacylase_ACP-bd"/>
</dbReference>
<dbReference type="SMART" id="SM00823">
    <property type="entry name" value="PKS_PP"/>
    <property type="match status" value="1"/>
</dbReference>
<dbReference type="InterPro" id="IPR020807">
    <property type="entry name" value="PKS_DH"/>
</dbReference>
<evidence type="ECO:0000256" key="2">
    <source>
        <dbReference type="ARBA" id="ARBA00022553"/>
    </source>
</evidence>
<evidence type="ECO:0000313" key="13">
    <source>
        <dbReference type="Proteomes" id="UP001610446"/>
    </source>
</evidence>
<dbReference type="Gene3D" id="3.10.129.110">
    <property type="entry name" value="Polyketide synthase dehydratase"/>
    <property type="match status" value="1"/>
</dbReference>
<evidence type="ECO:0000256" key="6">
    <source>
        <dbReference type="ARBA" id="ARBA00023315"/>
    </source>
</evidence>
<dbReference type="Gene3D" id="3.30.559.10">
    <property type="entry name" value="Chloramphenicol acetyltransferase-like domain"/>
    <property type="match status" value="1"/>
</dbReference>
<dbReference type="SUPFAM" id="SSF52777">
    <property type="entry name" value="CoA-dependent acyltransferases"/>
    <property type="match status" value="2"/>
</dbReference>
<dbReference type="PROSITE" id="PS50075">
    <property type="entry name" value="CARRIER"/>
    <property type="match status" value="1"/>
</dbReference>
<proteinExistence type="predicted"/>
<dbReference type="Pfam" id="PF00698">
    <property type="entry name" value="Acyl_transf_1"/>
    <property type="match status" value="1"/>
</dbReference>
<dbReference type="EMBL" id="JBFXLU010000130">
    <property type="protein sequence ID" value="KAL2839654.1"/>
    <property type="molecule type" value="Genomic_DNA"/>
</dbReference>
<dbReference type="InterPro" id="IPR018201">
    <property type="entry name" value="Ketoacyl_synth_AS"/>
</dbReference>
<dbReference type="InterPro" id="IPR011032">
    <property type="entry name" value="GroES-like_sf"/>
</dbReference>
<feature type="region of interest" description="C-terminal hotdog fold" evidence="7">
    <location>
        <begin position="1104"/>
        <end position="1262"/>
    </location>
</feature>
<evidence type="ECO:0000256" key="1">
    <source>
        <dbReference type="ARBA" id="ARBA00022450"/>
    </source>
</evidence>
<dbReference type="InterPro" id="IPR042104">
    <property type="entry name" value="PKS_dehydratase_sf"/>
</dbReference>
<dbReference type="CDD" id="cd05195">
    <property type="entry name" value="enoyl_red"/>
    <property type="match status" value="1"/>
</dbReference>
<keyword evidence="13" id="KW-1185">Reference proteome</keyword>
<feature type="compositionally biased region" description="Polar residues" evidence="8">
    <location>
        <begin position="1"/>
        <end position="10"/>
    </location>
</feature>
<feature type="domain" description="Carrier" evidence="9">
    <location>
        <begin position="2254"/>
        <end position="2335"/>
    </location>
</feature>
<protein>
    <recommendedName>
        <fullName evidence="14">Polyketide synthase</fullName>
    </recommendedName>
</protein>
<dbReference type="InterPro" id="IPR013968">
    <property type="entry name" value="PKS_KR"/>
</dbReference>
<feature type="active site" description="Proton donor; for dehydratase activity" evidence="7">
    <location>
        <position position="1168"/>
    </location>
</feature>
<dbReference type="SMART" id="SM00825">
    <property type="entry name" value="PKS_KS"/>
    <property type="match status" value="1"/>
</dbReference>
<dbReference type="InterPro" id="IPR014030">
    <property type="entry name" value="Ketoacyl_synth_N"/>
</dbReference>
<keyword evidence="5" id="KW-0511">Multifunctional enzyme</keyword>
<dbReference type="InterPro" id="IPR023213">
    <property type="entry name" value="CAT-like_dom_sf"/>
</dbReference>
<evidence type="ECO:0000259" key="11">
    <source>
        <dbReference type="PROSITE" id="PS52019"/>
    </source>
</evidence>
<dbReference type="SMART" id="SM00826">
    <property type="entry name" value="PKS_DH"/>
    <property type="match status" value="1"/>
</dbReference>
<dbReference type="PROSITE" id="PS52004">
    <property type="entry name" value="KS3_2"/>
    <property type="match status" value="1"/>
</dbReference>
<dbReference type="Pfam" id="PF23297">
    <property type="entry name" value="ACP_SdgA_C"/>
    <property type="match status" value="1"/>
</dbReference>
<evidence type="ECO:0000256" key="7">
    <source>
        <dbReference type="PROSITE-ProRule" id="PRU01363"/>
    </source>
</evidence>
<gene>
    <name evidence="12" type="ORF">BJY01DRAFT_250383</name>
</gene>
<dbReference type="InterPro" id="IPR013149">
    <property type="entry name" value="ADH-like_C"/>
</dbReference>
<evidence type="ECO:0000256" key="5">
    <source>
        <dbReference type="ARBA" id="ARBA00023268"/>
    </source>
</evidence>
<dbReference type="Pfam" id="PF14765">
    <property type="entry name" value="PS-DH"/>
    <property type="match status" value="1"/>
</dbReference>
<dbReference type="InterPro" id="IPR050091">
    <property type="entry name" value="PKS_NRPS_Biosynth_Enz"/>
</dbReference>
<feature type="domain" description="Ketosynthase family 3 (KS3)" evidence="10">
    <location>
        <begin position="32"/>
        <end position="454"/>
    </location>
</feature>
<dbReference type="Pfam" id="PF08659">
    <property type="entry name" value="KR"/>
    <property type="match status" value="1"/>
</dbReference>
<dbReference type="InterPro" id="IPR049551">
    <property type="entry name" value="PKS_DH_C"/>
</dbReference>
<dbReference type="SMART" id="SM00829">
    <property type="entry name" value="PKS_ER"/>
    <property type="match status" value="1"/>
</dbReference>
<dbReference type="CDD" id="cd00833">
    <property type="entry name" value="PKS"/>
    <property type="match status" value="1"/>
</dbReference>
<dbReference type="Gene3D" id="3.40.50.720">
    <property type="entry name" value="NAD(P)-binding Rossmann-like Domain"/>
    <property type="match status" value="3"/>
</dbReference>
<feature type="active site" description="Proton acceptor; for dehydratase activity" evidence="7">
    <location>
        <position position="989"/>
    </location>
</feature>
<keyword evidence="2" id="KW-0597">Phosphoprotein</keyword>
<dbReference type="InterPro" id="IPR020806">
    <property type="entry name" value="PKS_PP-bd"/>
</dbReference>
<keyword evidence="3" id="KW-0808">Transferase</keyword>
<keyword evidence="4" id="KW-0521">NADP</keyword>
<dbReference type="Proteomes" id="UP001610446">
    <property type="component" value="Unassembled WGS sequence"/>
</dbReference>
<keyword evidence="1" id="KW-0596">Phosphopantetheine</keyword>
<evidence type="ECO:0000256" key="8">
    <source>
        <dbReference type="SAM" id="MobiDB-lite"/>
    </source>
</evidence>
<feature type="domain" description="PKS/mFAS DH" evidence="11">
    <location>
        <begin position="957"/>
        <end position="1262"/>
    </location>
</feature>
<dbReference type="SUPFAM" id="SSF52151">
    <property type="entry name" value="FabD/lysophospholipase-like"/>
    <property type="match status" value="1"/>
</dbReference>
<dbReference type="Gene3D" id="3.40.366.10">
    <property type="entry name" value="Malonyl-Coenzyme A Acyl Carrier Protein, domain 2"/>
    <property type="match status" value="1"/>
</dbReference>
<evidence type="ECO:0000259" key="9">
    <source>
        <dbReference type="PROSITE" id="PS50075"/>
    </source>
</evidence>
<evidence type="ECO:0000256" key="3">
    <source>
        <dbReference type="ARBA" id="ARBA00022679"/>
    </source>
</evidence>
<dbReference type="InterPro" id="IPR009081">
    <property type="entry name" value="PP-bd_ACP"/>
</dbReference>
<dbReference type="InterPro" id="IPR036291">
    <property type="entry name" value="NAD(P)-bd_dom_sf"/>
</dbReference>
<dbReference type="PROSITE" id="PS00606">
    <property type="entry name" value="KS3_1"/>
    <property type="match status" value="1"/>
</dbReference>
<dbReference type="Gene3D" id="3.40.47.10">
    <property type="match status" value="1"/>
</dbReference>
<dbReference type="SUPFAM" id="SSF50129">
    <property type="entry name" value="GroES-like"/>
    <property type="match status" value="1"/>
</dbReference>
<dbReference type="InterPro" id="IPR032821">
    <property type="entry name" value="PKS_assoc"/>
</dbReference>
<dbReference type="SUPFAM" id="SSF47336">
    <property type="entry name" value="ACP-like"/>
    <property type="match status" value="1"/>
</dbReference>
<feature type="region of interest" description="N-terminal hotdog fold" evidence="7">
    <location>
        <begin position="957"/>
        <end position="1089"/>
    </location>
</feature>
<evidence type="ECO:0000256" key="4">
    <source>
        <dbReference type="ARBA" id="ARBA00022857"/>
    </source>
</evidence>
<dbReference type="InterPro" id="IPR014043">
    <property type="entry name" value="Acyl_transferase_dom"/>
</dbReference>
<dbReference type="InterPro" id="IPR020841">
    <property type="entry name" value="PKS_Beta-ketoAc_synthase_dom"/>
</dbReference>
<reference evidence="12 13" key="1">
    <citation type="submission" date="2024-07" db="EMBL/GenBank/DDBJ databases">
        <title>Section-level genome sequencing and comparative genomics of Aspergillus sections Usti and Cavernicolus.</title>
        <authorList>
            <consortium name="Lawrence Berkeley National Laboratory"/>
            <person name="Nybo J.L."/>
            <person name="Vesth T.C."/>
            <person name="Theobald S."/>
            <person name="Frisvad J.C."/>
            <person name="Larsen T.O."/>
            <person name="Kjaerboelling I."/>
            <person name="Rothschild-Mancinelli K."/>
            <person name="Lyhne E.K."/>
            <person name="Kogle M.E."/>
            <person name="Barry K."/>
            <person name="Clum A."/>
            <person name="Na H."/>
            <person name="Ledsgaard L."/>
            <person name="Lin J."/>
            <person name="Lipzen A."/>
            <person name="Kuo A."/>
            <person name="Riley R."/>
            <person name="Mondo S."/>
            <person name="Labutti K."/>
            <person name="Haridas S."/>
            <person name="Pangalinan J."/>
            <person name="Salamov A.A."/>
            <person name="Simmons B.A."/>
            <person name="Magnuson J.K."/>
            <person name="Chen J."/>
            <person name="Drula E."/>
            <person name="Henrissat B."/>
            <person name="Wiebenga A."/>
            <person name="Lubbers R.J."/>
            <person name="Gomes A.C."/>
            <person name="Makela M.R."/>
            <person name="Stajich J."/>
            <person name="Grigoriev I.V."/>
            <person name="Mortensen U.H."/>
            <person name="De Vries R.P."/>
            <person name="Baker S.E."/>
            <person name="Andersen M.R."/>
        </authorList>
    </citation>
    <scope>NUCLEOTIDE SEQUENCE [LARGE SCALE GENOMIC DNA]</scope>
    <source>
        <strain evidence="12 13">CBS 123904</strain>
    </source>
</reference>
<dbReference type="Pfam" id="PF21089">
    <property type="entry name" value="PKS_DH_N"/>
    <property type="match status" value="1"/>
</dbReference>
<dbReference type="Pfam" id="PF00107">
    <property type="entry name" value="ADH_zinc_N"/>
    <property type="match status" value="1"/>
</dbReference>
<dbReference type="SUPFAM" id="SSF51735">
    <property type="entry name" value="NAD(P)-binding Rossmann-fold domains"/>
    <property type="match status" value="3"/>
</dbReference>
<name>A0ABR4JJ82_9EURO</name>
<comment type="caution">
    <text evidence="12">The sequence shown here is derived from an EMBL/GenBank/DDBJ whole genome shotgun (WGS) entry which is preliminary data.</text>
</comment>
<dbReference type="Pfam" id="PF00668">
    <property type="entry name" value="Condensation"/>
    <property type="match status" value="1"/>
</dbReference>
<dbReference type="InterPro" id="IPR049900">
    <property type="entry name" value="PKS_mFAS_DH"/>
</dbReference>
<evidence type="ECO:0000259" key="10">
    <source>
        <dbReference type="PROSITE" id="PS52004"/>
    </source>
</evidence>
<dbReference type="PANTHER" id="PTHR43775:SF37">
    <property type="entry name" value="SI:DKEY-61P9.11"/>
    <property type="match status" value="1"/>
</dbReference>
<dbReference type="SMART" id="SM00822">
    <property type="entry name" value="PKS_KR"/>
    <property type="match status" value="1"/>
</dbReference>
<dbReference type="InterPro" id="IPR001227">
    <property type="entry name" value="Ac_transferase_dom_sf"/>
</dbReference>
<dbReference type="Gene3D" id="3.90.180.10">
    <property type="entry name" value="Medium-chain alcohol dehydrogenases, catalytic domain"/>
    <property type="match status" value="1"/>
</dbReference>
<dbReference type="SMART" id="SM00827">
    <property type="entry name" value="PKS_AT"/>
    <property type="match status" value="1"/>
</dbReference>